<accession>A0A3N4HI69</accession>
<evidence type="ECO:0000313" key="2">
    <source>
        <dbReference type="EMBL" id="RPA73653.1"/>
    </source>
</evidence>
<dbReference type="Proteomes" id="UP000275078">
    <property type="component" value="Unassembled WGS sequence"/>
</dbReference>
<gene>
    <name evidence="2" type="ORF">BJ508DRAFT_333888</name>
</gene>
<dbReference type="CDD" id="cd18186">
    <property type="entry name" value="BTB_POZ_ZBTB_KLHL-like"/>
    <property type="match status" value="1"/>
</dbReference>
<dbReference type="PROSITE" id="PS50097">
    <property type="entry name" value="BTB"/>
    <property type="match status" value="1"/>
</dbReference>
<sequence>MTRSEQSSQSTRLQPPSALISSPTITVHLVDPVLCTPNVASGPSSSAIMNGSKKRKAEDLPALHGRLKIATFQLHISVLTAHSEYFKSLISFNGLEVRQNCVYLESMDTQCPENVSRIAFNCFVDFIYTGHYDLSRYSIEATDHETYAVSEYTLWEVLFTAQIYVLATKLLCDGLKKESMRRMRELLLRRDLREHQAETWYWVHIQRTVQSIFQGTACSRIPATGLIIGSPGNWPTGVTPEHSSVQRAAWLGKEPMRKLIAAYLASNWKLSAGAKKKMNEGRVRGQQHLVDMFPELNVLILGYLTSSTKFEEHPLSGFGIEGEKS</sequence>
<evidence type="ECO:0000313" key="3">
    <source>
        <dbReference type="Proteomes" id="UP000275078"/>
    </source>
</evidence>
<evidence type="ECO:0000259" key="1">
    <source>
        <dbReference type="PROSITE" id="PS50097"/>
    </source>
</evidence>
<organism evidence="2 3">
    <name type="scientific">Ascobolus immersus RN42</name>
    <dbReference type="NCBI Taxonomy" id="1160509"/>
    <lineage>
        <taxon>Eukaryota</taxon>
        <taxon>Fungi</taxon>
        <taxon>Dikarya</taxon>
        <taxon>Ascomycota</taxon>
        <taxon>Pezizomycotina</taxon>
        <taxon>Pezizomycetes</taxon>
        <taxon>Pezizales</taxon>
        <taxon>Ascobolaceae</taxon>
        <taxon>Ascobolus</taxon>
    </lineage>
</organism>
<dbReference type="PANTHER" id="PTHR47843">
    <property type="entry name" value="BTB DOMAIN-CONTAINING PROTEIN-RELATED"/>
    <property type="match status" value="1"/>
</dbReference>
<reference evidence="2 3" key="1">
    <citation type="journal article" date="2018" name="Nat. Ecol. Evol.">
        <title>Pezizomycetes genomes reveal the molecular basis of ectomycorrhizal truffle lifestyle.</title>
        <authorList>
            <person name="Murat C."/>
            <person name="Payen T."/>
            <person name="Noel B."/>
            <person name="Kuo A."/>
            <person name="Morin E."/>
            <person name="Chen J."/>
            <person name="Kohler A."/>
            <person name="Krizsan K."/>
            <person name="Balestrini R."/>
            <person name="Da Silva C."/>
            <person name="Montanini B."/>
            <person name="Hainaut M."/>
            <person name="Levati E."/>
            <person name="Barry K.W."/>
            <person name="Belfiori B."/>
            <person name="Cichocki N."/>
            <person name="Clum A."/>
            <person name="Dockter R.B."/>
            <person name="Fauchery L."/>
            <person name="Guy J."/>
            <person name="Iotti M."/>
            <person name="Le Tacon F."/>
            <person name="Lindquist E.A."/>
            <person name="Lipzen A."/>
            <person name="Malagnac F."/>
            <person name="Mello A."/>
            <person name="Molinier V."/>
            <person name="Miyauchi S."/>
            <person name="Poulain J."/>
            <person name="Riccioni C."/>
            <person name="Rubini A."/>
            <person name="Sitrit Y."/>
            <person name="Splivallo R."/>
            <person name="Traeger S."/>
            <person name="Wang M."/>
            <person name="Zifcakova L."/>
            <person name="Wipf D."/>
            <person name="Zambonelli A."/>
            <person name="Paolocci F."/>
            <person name="Nowrousian M."/>
            <person name="Ottonello S."/>
            <person name="Baldrian P."/>
            <person name="Spatafora J.W."/>
            <person name="Henrissat B."/>
            <person name="Nagy L.G."/>
            <person name="Aury J.M."/>
            <person name="Wincker P."/>
            <person name="Grigoriev I.V."/>
            <person name="Bonfante P."/>
            <person name="Martin F.M."/>
        </authorList>
    </citation>
    <scope>NUCLEOTIDE SEQUENCE [LARGE SCALE GENOMIC DNA]</scope>
    <source>
        <strain evidence="2 3">RN42</strain>
    </source>
</reference>
<proteinExistence type="predicted"/>
<dbReference type="EMBL" id="ML119814">
    <property type="protein sequence ID" value="RPA73653.1"/>
    <property type="molecule type" value="Genomic_DNA"/>
</dbReference>
<protein>
    <recommendedName>
        <fullName evidence="1">BTB domain-containing protein</fullName>
    </recommendedName>
</protein>
<feature type="domain" description="BTB" evidence="1">
    <location>
        <begin position="58"/>
        <end position="136"/>
    </location>
</feature>
<dbReference type="AlphaFoldDB" id="A0A3N4HI69"/>
<dbReference type="InterPro" id="IPR000210">
    <property type="entry name" value="BTB/POZ_dom"/>
</dbReference>
<name>A0A3N4HI69_ASCIM</name>
<dbReference type="OrthoDB" id="6350321at2759"/>
<dbReference type="Pfam" id="PF00651">
    <property type="entry name" value="BTB"/>
    <property type="match status" value="1"/>
</dbReference>
<keyword evidence="3" id="KW-1185">Reference proteome</keyword>
<dbReference type="Gene3D" id="3.30.710.10">
    <property type="entry name" value="Potassium Channel Kv1.1, Chain A"/>
    <property type="match status" value="1"/>
</dbReference>
<dbReference type="SUPFAM" id="SSF54695">
    <property type="entry name" value="POZ domain"/>
    <property type="match status" value="1"/>
</dbReference>
<dbReference type="InterPro" id="IPR011333">
    <property type="entry name" value="SKP1/BTB/POZ_sf"/>
</dbReference>